<evidence type="ECO:0000313" key="2">
    <source>
        <dbReference type="Proteomes" id="UP000319578"/>
    </source>
</evidence>
<name>A0ABQ0TTG3_9BACL</name>
<keyword evidence="2" id="KW-1185">Reference proteome</keyword>
<comment type="caution">
    <text evidence="1">The sequence shown here is derived from an EMBL/GenBank/DDBJ whole genome shotgun (WGS) entry which is preliminary data.</text>
</comment>
<proteinExistence type="predicted"/>
<dbReference type="Proteomes" id="UP000319578">
    <property type="component" value="Unassembled WGS sequence"/>
</dbReference>
<organism evidence="1 2">
    <name type="scientific">Brevibacillus reuszeri</name>
    <dbReference type="NCBI Taxonomy" id="54915"/>
    <lineage>
        <taxon>Bacteria</taxon>
        <taxon>Bacillati</taxon>
        <taxon>Bacillota</taxon>
        <taxon>Bacilli</taxon>
        <taxon>Bacillales</taxon>
        <taxon>Paenibacillaceae</taxon>
        <taxon>Brevibacillus</taxon>
    </lineage>
</organism>
<gene>
    <name evidence="1" type="ORF">BRE01_49150</name>
</gene>
<dbReference type="EMBL" id="BJON01000020">
    <property type="protein sequence ID" value="GED71213.1"/>
    <property type="molecule type" value="Genomic_DNA"/>
</dbReference>
<sequence length="58" mass="7055">MIERWFPLPDLYRLYDDPETLKRFAKAYMARNYPGWIPIKINQYRVLAQRQGDENGHV</sequence>
<reference evidence="1 2" key="1">
    <citation type="submission" date="2019-06" db="EMBL/GenBank/DDBJ databases">
        <title>Whole genome shotgun sequence of Brevibacillus reuszeri NBRC 15719.</title>
        <authorList>
            <person name="Hosoyama A."/>
            <person name="Uohara A."/>
            <person name="Ohji S."/>
            <person name="Ichikawa N."/>
        </authorList>
    </citation>
    <scope>NUCLEOTIDE SEQUENCE [LARGE SCALE GENOMIC DNA]</scope>
    <source>
        <strain evidence="1 2">NBRC 15719</strain>
    </source>
</reference>
<accession>A0ABQ0TTG3</accession>
<protein>
    <submittedName>
        <fullName evidence="1">Uncharacterized protein</fullName>
    </submittedName>
</protein>
<evidence type="ECO:0000313" key="1">
    <source>
        <dbReference type="EMBL" id="GED71213.1"/>
    </source>
</evidence>